<proteinExistence type="predicted"/>
<dbReference type="RefSeq" id="WP_014008722.1">
    <property type="nucleotide sequence ID" value="NZ_FAUH01000009.1"/>
</dbReference>
<dbReference type="Proteomes" id="UP000182498">
    <property type="component" value="Unassembled WGS sequence"/>
</dbReference>
<reference evidence="3" key="1">
    <citation type="submission" date="2015-11" db="EMBL/GenBank/DDBJ databases">
        <authorList>
            <person name="Dugat-Bony E."/>
        </authorList>
    </citation>
    <scope>NUCLEOTIDE SEQUENCE [LARGE SCALE GENOMIC DNA]</scope>
    <source>
        <strain evidence="3">Mu292</strain>
    </source>
</reference>
<sequence>MSALSSLKTRTAHAKNVALTRAQIDRPVLAGTVIRKLTSSGGKKNSGKDATSAAPEHATNISGVAAAKTAAGVPETPHTDAPIRTNGIEAAKRAAGVPATH</sequence>
<protein>
    <submittedName>
        <fullName evidence="2">Uncharacterized protein</fullName>
    </submittedName>
</protein>
<dbReference type="AlphaFoldDB" id="A0A0X2NNB8"/>
<feature type="region of interest" description="Disordered" evidence="1">
    <location>
        <begin position="37"/>
        <end position="101"/>
    </location>
</feature>
<evidence type="ECO:0000313" key="2">
    <source>
        <dbReference type="EMBL" id="CUU66220.1"/>
    </source>
</evidence>
<keyword evidence="3" id="KW-1185">Reference proteome</keyword>
<gene>
    <name evidence="2" type="ORF">CVAR292_01558</name>
</gene>
<dbReference type="EMBL" id="FAUH01000009">
    <property type="protein sequence ID" value="CUU66220.1"/>
    <property type="molecule type" value="Genomic_DNA"/>
</dbReference>
<name>A0A0X2NNB8_9CORY</name>
<accession>A0A0X2NNB8</accession>
<organism evidence="2 3">
    <name type="scientific">Corynebacterium variabile</name>
    <dbReference type="NCBI Taxonomy" id="1727"/>
    <lineage>
        <taxon>Bacteria</taxon>
        <taxon>Bacillati</taxon>
        <taxon>Actinomycetota</taxon>
        <taxon>Actinomycetes</taxon>
        <taxon>Mycobacteriales</taxon>
        <taxon>Corynebacteriaceae</taxon>
        <taxon>Corynebacterium</taxon>
    </lineage>
</organism>
<evidence type="ECO:0000256" key="1">
    <source>
        <dbReference type="SAM" id="MobiDB-lite"/>
    </source>
</evidence>
<evidence type="ECO:0000313" key="3">
    <source>
        <dbReference type="Proteomes" id="UP000182498"/>
    </source>
</evidence>